<sequence length="76" mass="8401">MNCFSFLPSQLPILASSVISLYFLELTDVFKPVHSGFSCYDRSLSMPYIEPTQEAVPFLMLLSLTFAGPAITVSYG</sequence>
<gene>
    <name evidence="1" type="ORF">G0U57_017670</name>
</gene>
<dbReference type="EMBL" id="JAHGAV010006110">
    <property type="protein sequence ID" value="KAG6920520.1"/>
    <property type="molecule type" value="Genomic_DNA"/>
</dbReference>
<keyword evidence="2" id="KW-1185">Reference proteome</keyword>
<feature type="non-terminal residue" evidence="1">
    <location>
        <position position="76"/>
    </location>
</feature>
<dbReference type="Proteomes" id="UP000765507">
    <property type="component" value="Unassembled WGS sequence"/>
</dbReference>
<name>A0A8T1RV59_CHESE</name>
<dbReference type="OrthoDB" id="8907274at2759"/>
<evidence type="ECO:0000313" key="2">
    <source>
        <dbReference type="Proteomes" id="UP000765507"/>
    </source>
</evidence>
<dbReference type="AlphaFoldDB" id="A0A8T1RV59"/>
<comment type="caution">
    <text evidence="1">The sequence shown here is derived from an EMBL/GenBank/DDBJ whole genome shotgun (WGS) entry which is preliminary data.</text>
</comment>
<proteinExistence type="predicted"/>
<protein>
    <submittedName>
        <fullName evidence="1">Phospholipid phosphatase related 4</fullName>
    </submittedName>
</protein>
<evidence type="ECO:0000313" key="1">
    <source>
        <dbReference type="EMBL" id="KAG6920520.1"/>
    </source>
</evidence>
<reference evidence="1 2" key="1">
    <citation type="journal article" date="2020" name="G3 (Bethesda)">
        <title>Draft Genome of the Common Snapping Turtle, Chelydra serpentina, a Model for Phenotypic Plasticity in Reptiles.</title>
        <authorList>
            <person name="Das D."/>
            <person name="Singh S.K."/>
            <person name="Bierstedt J."/>
            <person name="Erickson A."/>
            <person name="Galli G.L.J."/>
            <person name="Crossley D.A. 2nd"/>
            <person name="Rhen T."/>
        </authorList>
    </citation>
    <scope>NUCLEOTIDE SEQUENCE [LARGE SCALE GENOMIC DNA]</scope>
    <source>
        <strain evidence="1">KW</strain>
    </source>
</reference>
<accession>A0A8T1RV59</accession>
<organism evidence="1 2">
    <name type="scientific">Chelydra serpentina</name>
    <name type="common">Snapping turtle</name>
    <name type="synonym">Testudo serpentina</name>
    <dbReference type="NCBI Taxonomy" id="8475"/>
    <lineage>
        <taxon>Eukaryota</taxon>
        <taxon>Metazoa</taxon>
        <taxon>Chordata</taxon>
        <taxon>Craniata</taxon>
        <taxon>Vertebrata</taxon>
        <taxon>Euteleostomi</taxon>
        <taxon>Archelosauria</taxon>
        <taxon>Testudinata</taxon>
        <taxon>Testudines</taxon>
        <taxon>Cryptodira</taxon>
        <taxon>Durocryptodira</taxon>
        <taxon>Americhelydia</taxon>
        <taxon>Chelydroidea</taxon>
        <taxon>Chelydridae</taxon>
        <taxon>Chelydra</taxon>
    </lineage>
</organism>